<dbReference type="SMART" id="SM00013">
    <property type="entry name" value="LRRNT"/>
    <property type="match status" value="1"/>
</dbReference>
<sequence length="306" mass="34057">MKFALRGTCVLLALLLCCRNGKACPSRCSCSGTTVGCSYQSRTSVPTGIPARTTYLRVDHNQLQSLPNGVFDKLTQLTTLYLYQNQLQSLPHGVFDKLTELKELRLYENKFQSLPHGVFDKLTQLTLLWLHRNQLQSLSTGVFDKLTQLTRLDLDQNQLKSVPDGVFDRLTSLQHIWLSDNPWDCSCPGIDYLSRWIQTNSVKVKTPGYYSTNPDSAKCSGSGKPVRSIICPTTTTTTTTTTMPTTTTLPTTTKMSMVKVPLVPPEAFGRVMNACAYFPSYIFLHLVHGLAAVPLVYLICHASQLL</sequence>
<keyword evidence="4" id="KW-0472">Membrane</keyword>
<dbReference type="AlphaFoldDB" id="D2KY52"/>
<feature type="domain" description="LRRNT" evidence="6">
    <location>
        <begin position="23"/>
        <end position="55"/>
    </location>
</feature>
<dbReference type="InterPro" id="IPR001611">
    <property type="entry name" value="Leu-rich_rpt"/>
</dbReference>
<dbReference type="PROSITE" id="PS51450">
    <property type="entry name" value="LRR"/>
    <property type="match status" value="1"/>
</dbReference>
<keyword evidence="1" id="KW-0433">Leucine-rich repeat</keyword>
<dbReference type="InterPro" id="IPR003591">
    <property type="entry name" value="Leu-rich_rpt_typical-subtyp"/>
</dbReference>
<evidence type="ECO:0000256" key="1">
    <source>
        <dbReference type="ARBA" id="ARBA00022614"/>
    </source>
</evidence>
<protein>
    <submittedName>
        <fullName evidence="7">Variable lymphocyte receptor B</fullName>
    </submittedName>
</protein>
<evidence type="ECO:0000256" key="5">
    <source>
        <dbReference type="SAM" id="SignalP"/>
    </source>
</evidence>
<feature type="signal peptide" evidence="5">
    <location>
        <begin position="1"/>
        <end position="23"/>
    </location>
</feature>
<keyword evidence="4" id="KW-1133">Transmembrane helix</keyword>
<dbReference type="SUPFAM" id="SSF52058">
    <property type="entry name" value="L domain-like"/>
    <property type="match status" value="1"/>
</dbReference>
<evidence type="ECO:0000256" key="3">
    <source>
        <dbReference type="ARBA" id="ARBA00022737"/>
    </source>
</evidence>
<keyword evidence="4" id="KW-0812">Transmembrane</keyword>
<gene>
    <name evidence="7" type="primary">VLRB</name>
</gene>
<dbReference type="SMART" id="SM00369">
    <property type="entry name" value="LRR_TYP"/>
    <property type="match status" value="5"/>
</dbReference>
<dbReference type="PANTHER" id="PTHR24366">
    <property type="entry name" value="IG(IMMUNOGLOBULIN) AND LRR(LEUCINE RICH REPEAT) DOMAINS"/>
    <property type="match status" value="1"/>
</dbReference>
<dbReference type="InterPro" id="IPR000372">
    <property type="entry name" value="LRRNT"/>
</dbReference>
<dbReference type="SMART" id="SM00364">
    <property type="entry name" value="LRR_BAC"/>
    <property type="match status" value="4"/>
</dbReference>
<feature type="transmembrane region" description="Helical" evidence="4">
    <location>
        <begin position="281"/>
        <end position="300"/>
    </location>
</feature>
<feature type="chain" id="PRO_5003033855" evidence="5">
    <location>
        <begin position="24"/>
        <end position="306"/>
    </location>
</feature>
<evidence type="ECO:0000256" key="4">
    <source>
        <dbReference type="SAM" id="Phobius"/>
    </source>
</evidence>
<dbReference type="InterPro" id="IPR032675">
    <property type="entry name" value="LRR_dom_sf"/>
</dbReference>
<keyword evidence="3" id="KW-0677">Repeat</keyword>
<dbReference type="PANTHER" id="PTHR24366:SF96">
    <property type="entry name" value="LEUCINE RICH REPEAT CONTAINING 53"/>
    <property type="match status" value="1"/>
</dbReference>
<evidence type="ECO:0000259" key="6">
    <source>
        <dbReference type="SMART" id="SM00013"/>
    </source>
</evidence>
<dbReference type="Pfam" id="PF13855">
    <property type="entry name" value="LRR_8"/>
    <property type="match status" value="1"/>
</dbReference>
<name>D2KY52_EPTBU</name>
<dbReference type="Gene3D" id="3.80.10.10">
    <property type="entry name" value="Ribonuclease Inhibitor"/>
    <property type="match status" value="1"/>
</dbReference>
<evidence type="ECO:0000313" key="7">
    <source>
        <dbReference type="EMBL" id="BAI66958.1"/>
    </source>
</evidence>
<keyword evidence="7" id="KW-0675">Receptor</keyword>
<keyword evidence="2 5" id="KW-0732">Signal</keyword>
<organism evidence="7">
    <name type="scientific">Eptatretus burgeri</name>
    <name type="common">Inshore hagfish</name>
    <dbReference type="NCBI Taxonomy" id="7764"/>
    <lineage>
        <taxon>Eukaryota</taxon>
        <taxon>Metazoa</taxon>
        <taxon>Chordata</taxon>
        <taxon>Craniata</taxon>
        <taxon>Vertebrata</taxon>
        <taxon>Cyclostomata</taxon>
        <taxon>Myxini</taxon>
        <taxon>Myxiniformes</taxon>
        <taxon>Myxinidae</taxon>
        <taxon>Eptatretinae</taxon>
        <taxon>Eptatretus</taxon>
    </lineage>
</organism>
<dbReference type="InterPro" id="IPR024592">
    <property type="entry name" value="Variable_lymphocyte_rcpt_C"/>
</dbReference>
<proteinExistence type="predicted"/>
<dbReference type="Pfam" id="PF11921">
    <property type="entry name" value="DUF3439"/>
    <property type="match status" value="1"/>
</dbReference>
<accession>D2KY52</accession>
<evidence type="ECO:0000256" key="2">
    <source>
        <dbReference type="ARBA" id="ARBA00022729"/>
    </source>
</evidence>
<dbReference type="EMBL" id="AB520060">
    <property type="protein sequence ID" value="BAI66958.1"/>
    <property type="molecule type" value="Genomic_DNA"/>
</dbReference>
<dbReference type="FunFam" id="3.80.10.10:FF:001164">
    <property type="entry name" value="GH01279p"/>
    <property type="match status" value="1"/>
</dbReference>
<reference evidence="7" key="1">
    <citation type="journal article" date="2010" name="EMBO Rep.">
        <title>Regulation of antigen-receptor gene assembly in hagfish.</title>
        <authorList>
            <person name="Kishishita N."/>
            <person name="Matsuno T."/>
            <person name="Takahashi Y."/>
            <person name="Takaba H."/>
            <person name="Nishizumi H."/>
            <person name="Nagawa F."/>
        </authorList>
    </citation>
    <scope>NUCLEOTIDE SEQUENCE</scope>
</reference>